<protein>
    <submittedName>
        <fullName evidence="1">Uncharacterized protein</fullName>
    </submittedName>
</protein>
<evidence type="ECO:0000313" key="1">
    <source>
        <dbReference type="EMBL" id="GMI15069.1"/>
    </source>
</evidence>
<reference evidence="2" key="1">
    <citation type="journal article" date="2023" name="Commun. Biol.">
        <title>Genome analysis of Parmales, the sister group of diatoms, reveals the evolutionary specialization of diatoms from phago-mixotrophs to photoautotrophs.</title>
        <authorList>
            <person name="Ban H."/>
            <person name="Sato S."/>
            <person name="Yoshikawa S."/>
            <person name="Yamada K."/>
            <person name="Nakamura Y."/>
            <person name="Ichinomiya M."/>
            <person name="Sato N."/>
            <person name="Blanc-Mathieu R."/>
            <person name="Endo H."/>
            <person name="Kuwata A."/>
            <person name="Ogata H."/>
        </authorList>
    </citation>
    <scope>NUCLEOTIDE SEQUENCE [LARGE SCALE GENOMIC DNA]</scope>
    <source>
        <strain evidence="2">NIES 3700</strain>
    </source>
</reference>
<dbReference type="EMBL" id="BRXW01000224">
    <property type="protein sequence ID" value="GMI15069.1"/>
    <property type="molecule type" value="Genomic_DNA"/>
</dbReference>
<name>A0A9W7FLY5_9STRA</name>
<dbReference type="AlphaFoldDB" id="A0A9W7FLY5"/>
<keyword evidence="2" id="KW-1185">Reference proteome</keyword>
<dbReference type="PROSITE" id="PS50096">
    <property type="entry name" value="IQ"/>
    <property type="match status" value="1"/>
</dbReference>
<organism evidence="1 2">
    <name type="scientific">Triparma laevis f. longispina</name>
    <dbReference type="NCBI Taxonomy" id="1714387"/>
    <lineage>
        <taxon>Eukaryota</taxon>
        <taxon>Sar</taxon>
        <taxon>Stramenopiles</taxon>
        <taxon>Ochrophyta</taxon>
        <taxon>Bolidophyceae</taxon>
        <taxon>Parmales</taxon>
        <taxon>Triparmaceae</taxon>
        <taxon>Triparma</taxon>
    </lineage>
</organism>
<gene>
    <name evidence="1" type="ORF">TrLO_g4134</name>
</gene>
<accession>A0A9W7FLY5</accession>
<proteinExistence type="predicted"/>
<evidence type="ECO:0000313" key="2">
    <source>
        <dbReference type="Proteomes" id="UP001165122"/>
    </source>
</evidence>
<sequence>MYSSNYRTREGIWRVNDMVQSQFDDKFFEGVVTGVDWREEIWGGEWRYEVEFEDGEVIIQGAARGWLVRMEMEERRADVTIVQSLYPNRGVHMQVSPAGKRKRVNDPFKNRRRYTLLDRERNKVHSSEFPEEFWEVRKQPQNGHCYLRHLSSGSEFTSFVEARKLAVTMEYYDATAIASTTSARQPAKKGGPFTKRRTTYPLLDRVKNAYHSKEFPEEIWEVRKQPLSGHAYYRHLETGKEFLHKDDARKLAIERNIYDPPAEEVVNPAAKYRGLPFLSRSQSNPHTFAISEEFPEDVWEVRRSQSCQYYFKHRKTGREFHRISDARTFTRRTGGLEGYGDIEEDIIKEEGL</sequence>
<comment type="caution">
    <text evidence="1">The sequence shown here is derived from an EMBL/GenBank/DDBJ whole genome shotgun (WGS) entry which is preliminary data.</text>
</comment>
<dbReference type="Proteomes" id="UP001165122">
    <property type="component" value="Unassembled WGS sequence"/>
</dbReference>